<keyword evidence="1" id="KW-0175">Coiled coil</keyword>
<gene>
    <name evidence="2" type="ORF">BJP25_29370</name>
</gene>
<evidence type="ECO:0000256" key="1">
    <source>
        <dbReference type="SAM" id="Coils"/>
    </source>
</evidence>
<dbReference type="EMBL" id="MKQR01000026">
    <property type="protein sequence ID" value="OLR90708.1"/>
    <property type="molecule type" value="Genomic_DNA"/>
</dbReference>
<keyword evidence="3" id="KW-1185">Reference proteome</keyword>
<proteinExistence type="predicted"/>
<accession>A0A1Q9LFA7</accession>
<dbReference type="Proteomes" id="UP000186040">
    <property type="component" value="Unassembled WGS sequence"/>
</dbReference>
<dbReference type="STRING" id="1193682.BJP25_29370"/>
<dbReference type="RefSeq" id="WP_075977377.1">
    <property type="nucleotide sequence ID" value="NZ_MKQR01000026.1"/>
</dbReference>
<dbReference type="AlphaFoldDB" id="A0A1Q9LFA7"/>
<feature type="coiled-coil region" evidence="1">
    <location>
        <begin position="112"/>
        <end position="157"/>
    </location>
</feature>
<organism evidence="2 3">
    <name type="scientific">Actinokineospora bangkokensis</name>
    <dbReference type="NCBI Taxonomy" id="1193682"/>
    <lineage>
        <taxon>Bacteria</taxon>
        <taxon>Bacillati</taxon>
        <taxon>Actinomycetota</taxon>
        <taxon>Actinomycetes</taxon>
        <taxon>Pseudonocardiales</taxon>
        <taxon>Pseudonocardiaceae</taxon>
        <taxon>Actinokineospora</taxon>
    </lineage>
</organism>
<protein>
    <submittedName>
        <fullName evidence="2">Uncharacterized protein</fullName>
    </submittedName>
</protein>
<evidence type="ECO:0000313" key="2">
    <source>
        <dbReference type="EMBL" id="OLR90708.1"/>
    </source>
</evidence>
<sequence>MPRAPLTGPLTPGPAIDTSTVPLDRVRTAADLARCLDQVRRLAGAPSNRAIAAASGGRFGRTKVGQVLAGELPQRGFLVAYLAVCGVPEDELGEWLDAWARLIAVDSRADAVESLRAEVRRLTADLARAIETGARDLRAARDERDRALQECARLRARADDQAWGQVGSMRGTLD</sequence>
<evidence type="ECO:0000313" key="3">
    <source>
        <dbReference type="Proteomes" id="UP000186040"/>
    </source>
</evidence>
<reference evidence="2 3" key="1">
    <citation type="submission" date="2016-10" db="EMBL/GenBank/DDBJ databases">
        <title>The Draft Genome Sequence of Actinokineospora bangkokensis 44EHWT reveals the biosynthetic pathway of antifungal compounds Thailandins with unusual extender unit butylmalonyl-CoA.</title>
        <authorList>
            <person name="Greule A."/>
            <person name="Intra B."/>
            <person name="Flemming S."/>
            <person name="Rommel M.G."/>
            <person name="Panbangred W."/>
            <person name="Bechthold A."/>
        </authorList>
    </citation>
    <scope>NUCLEOTIDE SEQUENCE [LARGE SCALE GENOMIC DNA]</scope>
    <source>
        <strain evidence="2 3">44EHW</strain>
    </source>
</reference>
<dbReference type="OrthoDB" id="7064944at2"/>
<name>A0A1Q9LFA7_9PSEU</name>
<comment type="caution">
    <text evidence="2">The sequence shown here is derived from an EMBL/GenBank/DDBJ whole genome shotgun (WGS) entry which is preliminary data.</text>
</comment>